<sequence length="67" mass="7739">MYPRLTCKQASRLITSRFDRTLPLGARVSLRLHLLICKACPTFERQLKLMNGAMGRWRSYADDGEQP</sequence>
<organism evidence="2 3">
    <name type="scientific">Rivibacter subsaxonicus</name>
    <dbReference type="NCBI Taxonomy" id="457575"/>
    <lineage>
        <taxon>Bacteria</taxon>
        <taxon>Pseudomonadati</taxon>
        <taxon>Pseudomonadota</taxon>
        <taxon>Betaproteobacteria</taxon>
        <taxon>Burkholderiales</taxon>
        <taxon>Rivibacter</taxon>
    </lineage>
</organism>
<dbReference type="InterPro" id="IPR027383">
    <property type="entry name" value="Znf_put"/>
</dbReference>
<dbReference type="EMBL" id="SHKP01000006">
    <property type="protein sequence ID" value="RZT97929.1"/>
    <property type="molecule type" value="Genomic_DNA"/>
</dbReference>
<evidence type="ECO:0000259" key="1">
    <source>
        <dbReference type="Pfam" id="PF13490"/>
    </source>
</evidence>
<protein>
    <submittedName>
        <fullName evidence="2">Putative zinc finger protein</fullName>
    </submittedName>
</protein>
<evidence type="ECO:0000313" key="2">
    <source>
        <dbReference type="EMBL" id="RZT97929.1"/>
    </source>
</evidence>
<proteinExistence type="predicted"/>
<dbReference type="AlphaFoldDB" id="A0A4Q7VNM9"/>
<reference evidence="2 3" key="1">
    <citation type="submission" date="2019-02" db="EMBL/GenBank/DDBJ databases">
        <title>Genomic Encyclopedia of Type Strains, Phase IV (KMG-IV): sequencing the most valuable type-strain genomes for metagenomic binning, comparative biology and taxonomic classification.</title>
        <authorList>
            <person name="Goeker M."/>
        </authorList>
    </citation>
    <scope>NUCLEOTIDE SEQUENCE [LARGE SCALE GENOMIC DNA]</scope>
    <source>
        <strain evidence="2 3">DSM 19570</strain>
    </source>
</reference>
<dbReference type="OrthoDB" id="8374021at2"/>
<keyword evidence="3" id="KW-1185">Reference proteome</keyword>
<comment type="caution">
    <text evidence="2">The sequence shown here is derived from an EMBL/GenBank/DDBJ whole genome shotgun (WGS) entry which is preliminary data.</text>
</comment>
<dbReference type="Pfam" id="PF13490">
    <property type="entry name" value="zf-HC2"/>
    <property type="match status" value="1"/>
</dbReference>
<name>A0A4Q7VNM9_9BURK</name>
<evidence type="ECO:0000313" key="3">
    <source>
        <dbReference type="Proteomes" id="UP000293671"/>
    </source>
</evidence>
<accession>A0A4Q7VNM9</accession>
<feature type="domain" description="Putative zinc-finger" evidence="1">
    <location>
        <begin position="7"/>
        <end position="40"/>
    </location>
</feature>
<gene>
    <name evidence="2" type="ORF">EV670_2329</name>
</gene>
<dbReference type="Proteomes" id="UP000293671">
    <property type="component" value="Unassembled WGS sequence"/>
</dbReference>
<dbReference type="RefSeq" id="WP_130432217.1">
    <property type="nucleotide sequence ID" value="NZ_SHKP01000006.1"/>
</dbReference>